<name>A0ABZ3J2U2_SPOA4</name>
<evidence type="ECO:0000259" key="4">
    <source>
        <dbReference type="Pfam" id="PF17853"/>
    </source>
</evidence>
<dbReference type="EMBL" id="CP155571">
    <property type="protein sequence ID" value="XFO72456.1"/>
    <property type="molecule type" value="Genomic_DNA"/>
</dbReference>
<dbReference type="Proteomes" id="UP000216052">
    <property type="component" value="Chromosome"/>
</dbReference>
<dbReference type="InterPro" id="IPR051448">
    <property type="entry name" value="CdaR-like_regulators"/>
</dbReference>
<dbReference type="PANTHER" id="PTHR33744">
    <property type="entry name" value="CARBOHYDRATE DIACID REGULATOR"/>
    <property type="match status" value="1"/>
</dbReference>
<dbReference type="Gene3D" id="1.10.10.2840">
    <property type="entry name" value="PucR C-terminal helix-turn-helix domain"/>
    <property type="match status" value="1"/>
</dbReference>
<dbReference type="InterPro" id="IPR025736">
    <property type="entry name" value="PucR_C-HTH_dom"/>
</dbReference>
<organism evidence="5 6">
    <name type="scientific">Sporomusa acidovorans (strain ATCC 49682 / DSM 3132 / Mol)</name>
    <dbReference type="NCBI Taxonomy" id="1123286"/>
    <lineage>
        <taxon>Bacteria</taxon>
        <taxon>Bacillati</taxon>
        <taxon>Bacillota</taxon>
        <taxon>Negativicutes</taxon>
        <taxon>Selenomonadales</taxon>
        <taxon>Sporomusaceae</taxon>
        <taxon>Sporomusa</taxon>
    </lineage>
</organism>
<dbReference type="SUPFAM" id="SSF46689">
    <property type="entry name" value="Homeodomain-like"/>
    <property type="match status" value="1"/>
</dbReference>
<evidence type="ECO:0000259" key="2">
    <source>
        <dbReference type="Pfam" id="PF05651"/>
    </source>
</evidence>
<evidence type="ECO:0000256" key="1">
    <source>
        <dbReference type="ARBA" id="ARBA00006754"/>
    </source>
</evidence>
<dbReference type="PANTHER" id="PTHR33744:SF15">
    <property type="entry name" value="CARBOHYDRATE DIACID REGULATOR"/>
    <property type="match status" value="1"/>
</dbReference>
<dbReference type="Pfam" id="PF17853">
    <property type="entry name" value="GGDEF_2"/>
    <property type="match status" value="1"/>
</dbReference>
<feature type="domain" description="PucR C-terminal helix-turn-helix" evidence="3">
    <location>
        <begin position="332"/>
        <end position="376"/>
    </location>
</feature>
<evidence type="ECO:0000313" key="5">
    <source>
        <dbReference type="EMBL" id="XFO72456.1"/>
    </source>
</evidence>
<evidence type="ECO:0000259" key="3">
    <source>
        <dbReference type="Pfam" id="PF13556"/>
    </source>
</evidence>
<comment type="similarity">
    <text evidence="1">Belongs to the CdaR family.</text>
</comment>
<proteinExistence type="inferred from homology"/>
<dbReference type="InterPro" id="IPR041522">
    <property type="entry name" value="CdaR_GGDEF"/>
</dbReference>
<accession>A0ABZ3J2U2</accession>
<dbReference type="Pfam" id="PF05651">
    <property type="entry name" value="Diacid_rec"/>
    <property type="match status" value="1"/>
</dbReference>
<sequence length="388" mass="44095">MIITRELAQKIVDNIIPIVHCNVNIMNSDGIIIGSGQPARINSYHQGAINAILSGDLVEIHSNQIEQFPGAQPGLNWPILLDDQIVGVVGISGEPDAVKNTAQLVKMITELLLERESLLEKFRLNLQLKERMVHLLLEARYRENYDQITQIANLLRFNLHSPRFVAVVRLDSVLEKTLNHYGAHELIIPRLEEDLIGRLEAAELVDKNDVYVFREKELIILKQFPNDAIASDFYLWGHKLYSVLNKEQQYNCIKTGIGSLTTTPAELYYSYQEAVFTHQHADADTPVASIYDYDVMSSYLLEVPGAIEKCLALNYVRKIIKSKLTAKYDMANTIRILLRNNLNVSLAAKDLYIHRNTLVFRLAKLKELTGLSPSQFFNHAVLCKIIFK</sequence>
<dbReference type="InterPro" id="IPR009057">
    <property type="entry name" value="Homeodomain-like_sf"/>
</dbReference>
<reference evidence="5" key="1">
    <citation type="submission" date="2024-05" db="EMBL/GenBank/DDBJ databases">
        <title>Isolation and characterization of Sporomusa carbonis sp. nov., a carboxydotrophic hydrogenogen in the genus of Sporomusa isolated from a charcoal burning pile.</title>
        <authorList>
            <person name="Boeer T."/>
            <person name="Rosenbaum F."/>
            <person name="Eysell L."/>
            <person name="Mueller V."/>
            <person name="Daniel R."/>
            <person name="Poehlein A."/>
        </authorList>
    </citation>
    <scope>NUCLEOTIDE SEQUENCE [LARGE SCALE GENOMIC DNA]</scope>
    <source>
        <strain evidence="5">DSM 3132</strain>
    </source>
</reference>
<dbReference type="RefSeq" id="WP_169716853.1">
    <property type="nucleotide sequence ID" value="NZ_CP155571.1"/>
</dbReference>
<feature type="domain" description="CdaR GGDEF-like" evidence="4">
    <location>
        <begin position="146"/>
        <end position="275"/>
    </location>
</feature>
<evidence type="ECO:0000313" key="6">
    <source>
        <dbReference type="Proteomes" id="UP000216052"/>
    </source>
</evidence>
<gene>
    <name evidence="5" type="primary">cdaR_5</name>
    <name evidence="5" type="ORF">SPACI_025080</name>
</gene>
<feature type="domain" description="Putative sugar diacid recognition" evidence="2">
    <location>
        <begin position="3"/>
        <end position="134"/>
    </location>
</feature>
<dbReference type="InterPro" id="IPR042070">
    <property type="entry name" value="PucR_C-HTH_sf"/>
</dbReference>
<keyword evidence="6" id="KW-1185">Reference proteome</keyword>
<dbReference type="InterPro" id="IPR008599">
    <property type="entry name" value="Diacid_rec"/>
</dbReference>
<dbReference type="Pfam" id="PF13556">
    <property type="entry name" value="HTH_30"/>
    <property type="match status" value="1"/>
</dbReference>
<protein>
    <submittedName>
        <fullName evidence="5">Carbohydrate diacid regulator</fullName>
    </submittedName>
</protein>